<gene>
    <name evidence="3" type="ORF">ACFSJG_11675</name>
</gene>
<reference evidence="4" key="1">
    <citation type="journal article" date="2019" name="Int. J. Syst. Evol. Microbiol.">
        <title>The Global Catalogue of Microorganisms (GCM) 10K type strain sequencing project: providing services to taxonomists for standard genome sequencing and annotation.</title>
        <authorList>
            <consortium name="The Broad Institute Genomics Platform"/>
            <consortium name="The Broad Institute Genome Sequencing Center for Infectious Disease"/>
            <person name="Wu L."/>
            <person name="Ma J."/>
        </authorList>
    </citation>
    <scope>NUCLEOTIDE SEQUENCE [LARGE SCALE GENOMIC DNA]</scope>
    <source>
        <strain evidence="4">DT72</strain>
    </source>
</reference>
<dbReference type="EMBL" id="JBHUFB010000010">
    <property type="protein sequence ID" value="MFD1812877.1"/>
    <property type="molecule type" value="Genomic_DNA"/>
</dbReference>
<comment type="caution">
    <text evidence="3">The sequence shown here is derived from an EMBL/GenBank/DDBJ whole genome shotgun (WGS) entry which is preliminary data.</text>
</comment>
<protein>
    <submittedName>
        <fullName evidence="3">Pyridoxamine 5'-phosphate oxidase family protein</fullName>
    </submittedName>
</protein>
<dbReference type="RefSeq" id="WP_378485395.1">
    <property type="nucleotide sequence ID" value="NZ_JBHUFB010000010.1"/>
</dbReference>
<evidence type="ECO:0000259" key="2">
    <source>
        <dbReference type="Pfam" id="PF01243"/>
    </source>
</evidence>
<proteinExistence type="predicted"/>
<dbReference type="SUPFAM" id="SSF50475">
    <property type="entry name" value="FMN-binding split barrel"/>
    <property type="match status" value="1"/>
</dbReference>
<dbReference type="Proteomes" id="UP001597286">
    <property type="component" value="Unassembled WGS sequence"/>
</dbReference>
<dbReference type="Pfam" id="PF01243">
    <property type="entry name" value="PNPOx_N"/>
    <property type="match status" value="1"/>
</dbReference>
<keyword evidence="4" id="KW-1185">Reference proteome</keyword>
<dbReference type="InterPro" id="IPR011576">
    <property type="entry name" value="Pyridox_Oxase_N"/>
</dbReference>
<accession>A0ABW4P5A3</accession>
<dbReference type="Gene3D" id="2.30.110.10">
    <property type="entry name" value="Electron Transport, Fmn-binding Protein, Chain A"/>
    <property type="match status" value="1"/>
</dbReference>
<sequence length="181" mass="19702">MTDPITDLDERYSEPGAFPVSWEWARDLVRDAEIYWLSTVRPDGRPHVTPLIGVWVDDAWHFCTGPGERKAVNLDGNSAVAVTTGTNVYAEGFDIVLEGAATLVSDEDLLQRLADAYVAKYGRQWRFEVTAGGFRGGGGLSRVYRVSPVTGFGFGKGPFGQTRWRFARPGSGVSAPATDGD</sequence>
<evidence type="ECO:0000256" key="1">
    <source>
        <dbReference type="ARBA" id="ARBA00023002"/>
    </source>
</evidence>
<feature type="domain" description="Pyridoxamine 5'-phosphate oxidase N-terminal" evidence="2">
    <location>
        <begin position="25"/>
        <end position="124"/>
    </location>
</feature>
<dbReference type="PANTHER" id="PTHR35176">
    <property type="entry name" value="HEME OXYGENASE HI_0854-RELATED"/>
    <property type="match status" value="1"/>
</dbReference>
<dbReference type="InterPro" id="IPR012349">
    <property type="entry name" value="Split_barrel_FMN-bd"/>
</dbReference>
<keyword evidence="1" id="KW-0560">Oxidoreductase</keyword>
<organism evidence="3 4">
    <name type="scientific">Rhodococcus gannanensis</name>
    <dbReference type="NCBI Taxonomy" id="1960308"/>
    <lineage>
        <taxon>Bacteria</taxon>
        <taxon>Bacillati</taxon>
        <taxon>Actinomycetota</taxon>
        <taxon>Actinomycetes</taxon>
        <taxon>Mycobacteriales</taxon>
        <taxon>Nocardiaceae</taxon>
        <taxon>Rhodococcus</taxon>
    </lineage>
</organism>
<dbReference type="PANTHER" id="PTHR35176:SF4">
    <property type="entry name" value="PYRIDOXAMINE 5'-PHOSPHATE OXIDASE-RELATED FMN-BINDING"/>
    <property type="match status" value="1"/>
</dbReference>
<evidence type="ECO:0000313" key="4">
    <source>
        <dbReference type="Proteomes" id="UP001597286"/>
    </source>
</evidence>
<evidence type="ECO:0000313" key="3">
    <source>
        <dbReference type="EMBL" id="MFD1812877.1"/>
    </source>
</evidence>
<dbReference type="InterPro" id="IPR052019">
    <property type="entry name" value="F420H2_bilvrd_red/Heme_oxyg"/>
</dbReference>
<name>A0ABW4P5A3_9NOCA</name>